<evidence type="ECO:0000313" key="3">
    <source>
        <dbReference type="EMBL" id="SVB45934.1"/>
    </source>
</evidence>
<accession>A0A382E764</accession>
<organism evidence="3">
    <name type="scientific">marine metagenome</name>
    <dbReference type="NCBI Taxonomy" id="408172"/>
    <lineage>
        <taxon>unclassified sequences</taxon>
        <taxon>metagenomes</taxon>
        <taxon>ecological metagenomes</taxon>
    </lineage>
</organism>
<dbReference type="InterPro" id="IPR011042">
    <property type="entry name" value="6-blade_b-propeller_TolB-like"/>
</dbReference>
<feature type="non-terminal residue" evidence="3">
    <location>
        <position position="317"/>
    </location>
</feature>
<dbReference type="PANTHER" id="PTHR42776">
    <property type="entry name" value="SERINE PEPTIDASE S9 FAMILY MEMBER"/>
    <property type="match status" value="1"/>
</dbReference>
<dbReference type="GO" id="GO:0004252">
    <property type="term" value="F:serine-type endopeptidase activity"/>
    <property type="evidence" value="ECO:0007669"/>
    <property type="project" value="TreeGrafter"/>
</dbReference>
<dbReference type="SUPFAM" id="SSF82171">
    <property type="entry name" value="DPP6 N-terminal domain-like"/>
    <property type="match status" value="1"/>
</dbReference>
<dbReference type="Pfam" id="PF07676">
    <property type="entry name" value="PD40"/>
    <property type="match status" value="1"/>
</dbReference>
<sequence length="317" mass="34800">MRTQKTVFSILVVFFGGWSYAQEPLTYQTPPKAIADLVNAPLTPNTMLSPSKEQFVFMERPAMSGIDELSQPELRIAGLRINPRTNGRSRSSHYIGLSIRPLMGGKEVKVTRLPANPKISSVSWSPDGKQLAFAVTSNENISLWIADTKRGKAKLAMKNSLNATYGTPFRWLSDSKGLVALTVPAGRGPVPAESTVPEGPVLQENLGEKAPARTYQDLLKSPHDEELFDYHLTSQVVLVNLKGKVTNLGKPAITRRAEPSPNGKMLLVETVHRPYSYLVPVYRFPTLVEVWNLSGKVVHTATDMPLADQLPLGFGAV</sequence>
<proteinExistence type="predicted"/>
<reference evidence="3" key="1">
    <citation type="submission" date="2018-05" db="EMBL/GenBank/DDBJ databases">
        <authorList>
            <person name="Lanie J.A."/>
            <person name="Ng W.-L."/>
            <person name="Kazmierczak K.M."/>
            <person name="Andrzejewski T.M."/>
            <person name="Davidsen T.M."/>
            <person name="Wayne K.J."/>
            <person name="Tettelin H."/>
            <person name="Glass J.I."/>
            <person name="Rusch D."/>
            <person name="Podicherti R."/>
            <person name="Tsui H.-C.T."/>
            <person name="Winkler M.E."/>
        </authorList>
    </citation>
    <scope>NUCLEOTIDE SEQUENCE</scope>
</reference>
<keyword evidence="2" id="KW-0645">Protease</keyword>
<keyword evidence="2" id="KW-0720">Serine protease</keyword>
<dbReference type="Gene3D" id="2.120.10.30">
    <property type="entry name" value="TolB, C-terminal domain"/>
    <property type="match status" value="1"/>
</dbReference>
<dbReference type="InterPro" id="IPR011659">
    <property type="entry name" value="WD40"/>
</dbReference>
<evidence type="ECO:0000256" key="2">
    <source>
        <dbReference type="ARBA" id="ARBA00022825"/>
    </source>
</evidence>
<evidence type="ECO:0008006" key="4">
    <source>
        <dbReference type="Google" id="ProtNLM"/>
    </source>
</evidence>
<protein>
    <recommendedName>
        <fullName evidence="4">S9 family peptidase</fullName>
    </recommendedName>
</protein>
<name>A0A382E764_9ZZZZ</name>
<dbReference type="AlphaFoldDB" id="A0A382E764"/>
<dbReference type="PANTHER" id="PTHR42776:SF28">
    <property type="entry name" value="GLUTAMYL ENDOPEPTIDASE, CHLOROPLASTIC-RELATED"/>
    <property type="match status" value="1"/>
</dbReference>
<gene>
    <name evidence="3" type="ORF">METZ01_LOCUS198788</name>
</gene>
<keyword evidence="1" id="KW-0378">Hydrolase</keyword>
<evidence type="ECO:0000256" key="1">
    <source>
        <dbReference type="ARBA" id="ARBA00022801"/>
    </source>
</evidence>
<dbReference type="EMBL" id="UINC01042805">
    <property type="protein sequence ID" value="SVB45934.1"/>
    <property type="molecule type" value="Genomic_DNA"/>
</dbReference>